<sequence>MHLQFERQAIVTHSSNYGYNQSADQEAGGSPPVTFLLSKDSTGHFSLQNSSKVIQILLYGILISLAICVLFFSYCSCTRIIRYLHGSLSRMKICWRVAQARNDSMFQFFKIGIRCVWYTVWFILVVLLSISTVNISALWFLLVILGVVKSKRDTPRPKPALPKPRCVTRNDIDCFSPDYDSDWALGFEYTNPDHSFCKRFKPRQDSELSRGKETCCICIEGYTSSQMVLELPCGHRYHYGCILSHRVSKTEQLGFYDDLKEFACLLCRLNVMKHYLYYREHGWTVDEVPYENK</sequence>
<gene>
    <name evidence="4" type="ORF">BN1211_1203</name>
</gene>
<feature type="transmembrane region" description="Helical" evidence="2">
    <location>
        <begin position="56"/>
        <end position="81"/>
    </location>
</feature>
<feature type="domain" description="RING-type" evidence="3">
    <location>
        <begin position="215"/>
        <end position="268"/>
    </location>
</feature>
<dbReference type="InterPro" id="IPR001841">
    <property type="entry name" value="Znf_RING"/>
</dbReference>
<dbReference type="EMBL" id="CDQK01000001">
    <property type="protein sequence ID" value="CEP21173.1"/>
    <property type="molecule type" value="Genomic_DNA"/>
</dbReference>
<evidence type="ECO:0000256" key="2">
    <source>
        <dbReference type="SAM" id="Phobius"/>
    </source>
</evidence>
<dbReference type="AlphaFoldDB" id="A0A0H5C0B4"/>
<dbReference type="PROSITE" id="PS50089">
    <property type="entry name" value="ZF_RING_2"/>
    <property type="match status" value="1"/>
</dbReference>
<feature type="transmembrane region" description="Helical" evidence="2">
    <location>
        <begin position="118"/>
        <end position="148"/>
    </location>
</feature>
<proteinExistence type="predicted"/>
<keyword evidence="1" id="KW-0863">Zinc-finger</keyword>
<dbReference type="GO" id="GO:0008270">
    <property type="term" value="F:zinc ion binding"/>
    <property type="evidence" value="ECO:0007669"/>
    <property type="project" value="UniProtKB-KW"/>
</dbReference>
<evidence type="ECO:0000256" key="1">
    <source>
        <dbReference type="PROSITE-ProRule" id="PRU00175"/>
    </source>
</evidence>
<dbReference type="InterPro" id="IPR013083">
    <property type="entry name" value="Znf_RING/FYVE/PHD"/>
</dbReference>
<evidence type="ECO:0000313" key="5">
    <source>
        <dbReference type="Proteomes" id="UP000038830"/>
    </source>
</evidence>
<keyword evidence="1" id="KW-0479">Metal-binding</keyword>
<name>A0A0H5C0B4_CYBJN</name>
<dbReference type="Proteomes" id="UP000038830">
    <property type="component" value="Unassembled WGS sequence"/>
</dbReference>
<dbReference type="SUPFAM" id="SSF57850">
    <property type="entry name" value="RING/U-box"/>
    <property type="match status" value="1"/>
</dbReference>
<accession>A0A0H5C0B4</accession>
<dbReference type="SMART" id="SM00184">
    <property type="entry name" value="RING"/>
    <property type="match status" value="1"/>
</dbReference>
<organism evidence="4 5">
    <name type="scientific">Cyberlindnera jadinii (strain ATCC 18201 / CBS 1600 / BCRC 20928 / JCM 3617 / NBRC 0987 / NRRL Y-1542)</name>
    <name type="common">Torula yeast</name>
    <name type="synonym">Candida utilis</name>
    <dbReference type="NCBI Taxonomy" id="983966"/>
    <lineage>
        <taxon>Eukaryota</taxon>
        <taxon>Fungi</taxon>
        <taxon>Dikarya</taxon>
        <taxon>Ascomycota</taxon>
        <taxon>Saccharomycotina</taxon>
        <taxon>Saccharomycetes</taxon>
        <taxon>Phaffomycetales</taxon>
        <taxon>Phaffomycetaceae</taxon>
        <taxon>Cyberlindnera</taxon>
    </lineage>
</organism>
<keyword evidence="1" id="KW-0862">Zinc</keyword>
<keyword evidence="2" id="KW-0812">Transmembrane</keyword>
<keyword evidence="2" id="KW-1133">Transmembrane helix</keyword>
<evidence type="ECO:0000259" key="3">
    <source>
        <dbReference type="PROSITE" id="PS50089"/>
    </source>
</evidence>
<protein>
    <recommendedName>
        <fullName evidence="3">RING-type domain-containing protein</fullName>
    </recommendedName>
</protein>
<dbReference type="Pfam" id="PF17123">
    <property type="entry name" value="zf-RING_11"/>
    <property type="match status" value="1"/>
</dbReference>
<evidence type="ECO:0000313" key="4">
    <source>
        <dbReference type="EMBL" id="CEP21173.1"/>
    </source>
</evidence>
<reference evidence="5" key="1">
    <citation type="journal article" date="2015" name="J. Biotechnol.">
        <title>The structure of the Cyberlindnera jadinii genome and its relation to Candida utilis analyzed by the occurrence of single nucleotide polymorphisms.</title>
        <authorList>
            <person name="Rupp O."/>
            <person name="Brinkrolf K."/>
            <person name="Buerth C."/>
            <person name="Kunigo M."/>
            <person name="Schneider J."/>
            <person name="Jaenicke S."/>
            <person name="Goesmann A."/>
            <person name="Puehler A."/>
            <person name="Jaeger K.-E."/>
            <person name="Ernst J.F."/>
        </authorList>
    </citation>
    <scope>NUCLEOTIDE SEQUENCE [LARGE SCALE GENOMIC DNA]</scope>
    <source>
        <strain evidence="5">ATCC 18201 / CBS 1600 / BCRC 20928 / JCM 3617 / NBRC 0987 / NRRL Y-1542</strain>
    </source>
</reference>
<dbReference type="Gene3D" id="3.30.40.10">
    <property type="entry name" value="Zinc/RING finger domain, C3HC4 (zinc finger)"/>
    <property type="match status" value="1"/>
</dbReference>
<keyword evidence="2" id="KW-0472">Membrane</keyword>